<accession>A0A8H7T5Q3</accession>
<dbReference type="OrthoDB" id="10585824at2759"/>
<dbReference type="AlphaFoldDB" id="A0A8H7T5Q3"/>
<dbReference type="Proteomes" id="UP000664132">
    <property type="component" value="Unassembled WGS sequence"/>
</dbReference>
<sequence>MPNQLNIQEDEDEDIGIPMMFEPGPELSELLERAVIALESISAGVNDQQNSFRKVIETALESLEKWCEYEAENYRLQSAHLEFYKKVGSLLGYVLWIDLKNQAVHVNTKRPSTQKNDAQHKASVREPIPL</sequence>
<comment type="caution">
    <text evidence="2">The sequence shown here is derived from an EMBL/GenBank/DDBJ whole genome shotgun (WGS) entry which is preliminary data.</text>
</comment>
<feature type="region of interest" description="Disordered" evidence="1">
    <location>
        <begin position="108"/>
        <end position="130"/>
    </location>
</feature>
<protein>
    <submittedName>
        <fullName evidence="2">Uncharacterized protein</fullName>
    </submittedName>
</protein>
<reference evidence="2" key="1">
    <citation type="submission" date="2021-02" db="EMBL/GenBank/DDBJ databases">
        <title>Genome sequence Cadophora malorum strain M34.</title>
        <authorList>
            <person name="Stefanovic E."/>
            <person name="Vu D."/>
            <person name="Scully C."/>
            <person name="Dijksterhuis J."/>
            <person name="Roader J."/>
            <person name="Houbraken J."/>
        </authorList>
    </citation>
    <scope>NUCLEOTIDE SEQUENCE</scope>
    <source>
        <strain evidence="2">M34</strain>
    </source>
</reference>
<organism evidence="2 3">
    <name type="scientific">Cadophora malorum</name>
    <dbReference type="NCBI Taxonomy" id="108018"/>
    <lineage>
        <taxon>Eukaryota</taxon>
        <taxon>Fungi</taxon>
        <taxon>Dikarya</taxon>
        <taxon>Ascomycota</taxon>
        <taxon>Pezizomycotina</taxon>
        <taxon>Leotiomycetes</taxon>
        <taxon>Helotiales</taxon>
        <taxon>Ploettnerulaceae</taxon>
        <taxon>Cadophora</taxon>
    </lineage>
</organism>
<evidence type="ECO:0000256" key="1">
    <source>
        <dbReference type="SAM" id="MobiDB-lite"/>
    </source>
</evidence>
<evidence type="ECO:0000313" key="2">
    <source>
        <dbReference type="EMBL" id="KAG4413446.1"/>
    </source>
</evidence>
<proteinExistence type="predicted"/>
<gene>
    <name evidence="2" type="ORF">IFR04_013423</name>
</gene>
<dbReference type="EMBL" id="JAFJYH010000314">
    <property type="protein sequence ID" value="KAG4413446.1"/>
    <property type="molecule type" value="Genomic_DNA"/>
</dbReference>
<evidence type="ECO:0000313" key="3">
    <source>
        <dbReference type="Proteomes" id="UP000664132"/>
    </source>
</evidence>
<keyword evidence="3" id="KW-1185">Reference proteome</keyword>
<name>A0A8H7T5Q3_9HELO</name>